<name>A0A542XU39_SALAC</name>
<dbReference type="GeneID" id="93774370"/>
<dbReference type="EMBL" id="BOQM01000045">
    <property type="protein sequence ID" value="GIM87725.1"/>
    <property type="molecule type" value="Genomic_DNA"/>
</dbReference>
<dbReference type="Proteomes" id="UP000315983">
    <property type="component" value="Unassembled WGS sequence"/>
</dbReference>
<proteinExistence type="predicted"/>
<keyword evidence="1" id="KW-0812">Transmembrane</keyword>
<evidence type="ECO:0000313" key="3">
    <source>
        <dbReference type="EMBL" id="TQL39358.1"/>
    </source>
</evidence>
<comment type="caution">
    <text evidence="3">The sequence shown here is derived from an EMBL/GenBank/DDBJ whole genome shotgun (WGS) entry which is preliminary data.</text>
</comment>
<dbReference type="RefSeq" id="WP_016811806.1">
    <property type="nucleotide sequence ID" value="NZ_BOQM01000045.1"/>
</dbReference>
<feature type="transmembrane region" description="Helical" evidence="1">
    <location>
        <begin position="23"/>
        <end position="42"/>
    </location>
</feature>
<gene>
    <name evidence="3" type="ORF">FB564_4611</name>
    <name evidence="2" type="ORF">Sar04_44610</name>
</gene>
<keyword evidence="1" id="KW-1133">Transmembrane helix</keyword>
<dbReference type="AlphaFoldDB" id="A0A542XU39"/>
<keyword evidence="1" id="KW-0472">Membrane</keyword>
<organism evidence="3 4">
    <name type="scientific">Salinispora arenicola</name>
    <dbReference type="NCBI Taxonomy" id="168697"/>
    <lineage>
        <taxon>Bacteria</taxon>
        <taxon>Bacillati</taxon>
        <taxon>Actinomycetota</taxon>
        <taxon>Actinomycetes</taxon>
        <taxon>Micromonosporales</taxon>
        <taxon>Micromonosporaceae</taxon>
        <taxon>Salinispora</taxon>
    </lineage>
</organism>
<dbReference type="EMBL" id="VFOL01000001">
    <property type="protein sequence ID" value="TQL39358.1"/>
    <property type="molecule type" value="Genomic_DNA"/>
</dbReference>
<evidence type="ECO:0000313" key="2">
    <source>
        <dbReference type="EMBL" id="GIM87725.1"/>
    </source>
</evidence>
<accession>A0A542XU39</accession>
<dbReference type="Proteomes" id="UP000677457">
    <property type="component" value="Unassembled WGS sequence"/>
</dbReference>
<sequence length="43" mass="4376">MPGETTNPVTEHRPQAAAESERGALVAVLVMVVLGVAGIFAVS</sequence>
<reference evidence="2 5" key="2">
    <citation type="submission" date="2021-03" db="EMBL/GenBank/DDBJ databases">
        <title>Whole genome shotgun sequence of Salinispora arenicola NBRC 105043.</title>
        <authorList>
            <person name="Komaki H."/>
            <person name="Tamura T."/>
        </authorList>
    </citation>
    <scope>NUCLEOTIDE SEQUENCE [LARGE SCALE GENOMIC DNA]</scope>
    <source>
        <strain evidence="2 5">NBRC 105043</strain>
    </source>
</reference>
<evidence type="ECO:0000313" key="5">
    <source>
        <dbReference type="Proteomes" id="UP000677457"/>
    </source>
</evidence>
<evidence type="ECO:0000313" key="4">
    <source>
        <dbReference type="Proteomes" id="UP000315983"/>
    </source>
</evidence>
<protein>
    <submittedName>
        <fullName evidence="3">Uncharacterized protein</fullName>
    </submittedName>
</protein>
<keyword evidence="5" id="KW-1185">Reference proteome</keyword>
<reference evidence="3 4" key="1">
    <citation type="submission" date="2019-06" db="EMBL/GenBank/DDBJ databases">
        <title>Sequencing the genomes of 1000 actinobacteria strains.</title>
        <authorList>
            <person name="Klenk H.-P."/>
        </authorList>
    </citation>
    <scope>NUCLEOTIDE SEQUENCE [LARGE SCALE GENOMIC DNA]</scope>
    <source>
        <strain evidence="3 4">DSM 44819</strain>
    </source>
</reference>
<evidence type="ECO:0000256" key="1">
    <source>
        <dbReference type="SAM" id="Phobius"/>
    </source>
</evidence>